<evidence type="ECO:0008006" key="3">
    <source>
        <dbReference type="Google" id="ProtNLM"/>
    </source>
</evidence>
<evidence type="ECO:0000313" key="1">
    <source>
        <dbReference type="EMBL" id="MXQ53465.1"/>
    </source>
</evidence>
<protein>
    <recommendedName>
        <fullName evidence="3">Tetratricopeptide repeat protein</fullName>
    </recommendedName>
</protein>
<dbReference type="AlphaFoldDB" id="A0A6I4VTH1"/>
<dbReference type="Proteomes" id="UP000430692">
    <property type="component" value="Unassembled WGS sequence"/>
</dbReference>
<dbReference type="EMBL" id="WUUL01000004">
    <property type="protein sequence ID" value="MXQ53465.1"/>
    <property type="molecule type" value="Genomic_DNA"/>
</dbReference>
<name>A0A6I4VTH1_9BACL</name>
<organism evidence="1 2">
    <name type="scientific">Shimazuella alba</name>
    <dbReference type="NCBI Taxonomy" id="2690964"/>
    <lineage>
        <taxon>Bacteria</taxon>
        <taxon>Bacillati</taxon>
        <taxon>Bacillota</taxon>
        <taxon>Bacilli</taxon>
        <taxon>Bacillales</taxon>
        <taxon>Thermoactinomycetaceae</taxon>
        <taxon>Shimazuella</taxon>
    </lineage>
</organism>
<sequence>MSDEQNLPLAILLYLLERAEQDVEPSSPSYERLKRASIELEDVLPFADSEPEKAHRAAELLEILDRPDEALAYWHRAAALGNQDAVDMVEILHIDIQ</sequence>
<accession>A0A6I4VTH1</accession>
<comment type="caution">
    <text evidence="1">The sequence shown here is derived from an EMBL/GenBank/DDBJ whole genome shotgun (WGS) entry which is preliminary data.</text>
</comment>
<dbReference type="RefSeq" id="WP_160800829.1">
    <property type="nucleotide sequence ID" value="NZ_WUUL01000004.1"/>
</dbReference>
<keyword evidence="2" id="KW-1185">Reference proteome</keyword>
<gene>
    <name evidence="1" type="ORF">GSM42_06935</name>
</gene>
<reference evidence="1 2" key="1">
    <citation type="submission" date="2019-12" db="EMBL/GenBank/DDBJ databases">
        <title>Whole-genome analyses of novel actinobacteria.</title>
        <authorList>
            <person name="Sahin N."/>
            <person name="Saygin H."/>
        </authorList>
    </citation>
    <scope>NUCLEOTIDE SEQUENCE [LARGE SCALE GENOMIC DNA]</scope>
    <source>
        <strain evidence="1 2">KC615</strain>
    </source>
</reference>
<evidence type="ECO:0000313" key="2">
    <source>
        <dbReference type="Proteomes" id="UP000430692"/>
    </source>
</evidence>
<proteinExistence type="predicted"/>